<proteinExistence type="predicted"/>
<dbReference type="EMBL" id="VSRR010000792">
    <property type="protein sequence ID" value="MPC19681.1"/>
    <property type="molecule type" value="Genomic_DNA"/>
</dbReference>
<dbReference type="Proteomes" id="UP000324222">
    <property type="component" value="Unassembled WGS sequence"/>
</dbReference>
<evidence type="ECO:0000313" key="1">
    <source>
        <dbReference type="EMBL" id="MPC19681.1"/>
    </source>
</evidence>
<sequence>MHGNHLTMVTATSLQSPSTGLSNPNYKGFFSTKGATSFSFVDPAASLPGSVLKARVRARAASLTMTACSEPSIRTRGAMQPAVTSDVTTPALPSQFLMIQASRRLASPCTPGWSVVLHQPTSRPTTASSPPTCMFKQVPVTPTHFYPECTACHCAHLGYEGRFVFLGNTEVTESRKECMLEASKPLHQLLVNWTRASTVHNAHAVIYG</sequence>
<dbReference type="AlphaFoldDB" id="A0A5B7DE59"/>
<gene>
    <name evidence="1" type="ORF">E2C01_012608</name>
</gene>
<comment type="caution">
    <text evidence="1">The sequence shown here is derived from an EMBL/GenBank/DDBJ whole genome shotgun (WGS) entry which is preliminary data.</text>
</comment>
<accession>A0A5B7DE59</accession>
<keyword evidence="2" id="KW-1185">Reference proteome</keyword>
<organism evidence="1 2">
    <name type="scientific">Portunus trituberculatus</name>
    <name type="common">Swimming crab</name>
    <name type="synonym">Neptunus trituberculatus</name>
    <dbReference type="NCBI Taxonomy" id="210409"/>
    <lineage>
        <taxon>Eukaryota</taxon>
        <taxon>Metazoa</taxon>
        <taxon>Ecdysozoa</taxon>
        <taxon>Arthropoda</taxon>
        <taxon>Crustacea</taxon>
        <taxon>Multicrustacea</taxon>
        <taxon>Malacostraca</taxon>
        <taxon>Eumalacostraca</taxon>
        <taxon>Eucarida</taxon>
        <taxon>Decapoda</taxon>
        <taxon>Pleocyemata</taxon>
        <taxon>Brachyura</taxon>
        <taxon>Eubrachyura</taxon>
        <taxon>Portunoidea</taxon>
        <taxon>Portunidae</taxon>
        <taxon>Portuninae</taxon>
        <taxon>Portunus</taxon>
    </lineage>
</organism>
<evidence type="ECO:0000313" key="2">
    <source>
        <dbReference type="Proteomes" id="UP000324222"/>
    </source>
</evidence>
<protein>
    <submittedName>
        <fullName evidence="1">Uncharacterized protein</fullName>
    </submittedName>
</protein>
<name>A0A5B7DE59_PORTR</name>
<reference evidence="1 2" key="1">
    <citation type="submission" date="2019-05" db="EMBL/GenBank/DDBJ databases">
        <title>Another draft genome of Portunus trituberculatus and its Hox gene families provides insights of decapod evolution.</title>
        <authorList>
            <person name="Jeong J.-H."/>
            <person name="Song I."/>
            <person name="Kim S."/>
            <person name="Choi T."/>
            <person name="Kim D."/>
            <person name="Ryu S."/>
            <person name="Kim W."/>
        </authorList>
    </citation>
    <scope>NUCLEOTIDE SEQUENCE [LARGE SCALE GENOMIC DNA]</scope>
    <source>
        <tissue evidence="1">Muscle</tissue>
    </source>
</reference>